<evidence type="ECO:0000256" key="5">
    <source>
        <dbReference type="ARBA" id="ARBA00023203"/>
    </source>
</evidence>
<evidence type="ECO:0000256" key="4">
    <source>
        <dbReference type="ARBA" id="ARBA00023136"/>
    </source>
</evidence>
<accession>A0A8D2B5I7</accession>
<evidence type="ECO:0000313" key="10">
    <source>
        <dbReference type="Proteomes" id="UP000694564"/>
    </source>
</evidence>
<keyword evidence="10" id="KW-1185">Reference proteome</keyword>
<name>A0A8D2B5I7_SCIVU</name>
<proteinExistence type="predicted"/>
<feature type="region of interest" description="Disordered" evidence="7">
    <location>
        <begin position="46"/>
        <end position="71"/>
    </location>
</feature>
<keyword evidence="3" id="KW-0175">Coiled coil</keyword>
<protein>
    <submittedName>
        <fullName evidence="9">WASP homolog associated with actin, golgi membranes and microtubules</fullName>
    </submittedName>
</protein>
<feature type="compositionally biased region" description="Pro residues" evidence="7">
    <location>
        <begin position="635"/>
        <end position="653"/>
    </location>
</feature>
<dbReference type="GO" id="GO:0008017">
    <property type="term" value="F:microtubule binding"/>
    <property type="evidence" value="ECO:0007669"/>
    <property type="project" value="Ensembl"/>
</dbReference>
<dbReference type="InterPro" id="IPR003124">
    <property type="entry name" value="WH2_dom"/>
</dbReference>
<dbReference type="PANTHER" id="PTHR23330">
    <property type="entry name" value="P300 TRANSCRIPTIONAL COFACTOR JMY-RELATED"/>
    <property type="match status" value="1"/>
</dbReference>
<dbReference type="GO" id="GO:0030032">
    <property type="term" value="P:lamellipodium assembly"/>
    <property type="evidence" value="ECO:0007669"/>
    <property type="project" value="Ensembl"/>
</dbReference>
<evidence type="ECO:0000256" key="2">
    <source>
        <dbReference type="ARBA" id="ARBA00022490"/>
    </source>
</evidence>
<dbReference type="Pfam" id="PF15871">
    <property type="entry name" value="JMY"/>
    <property type="match status" value="1"/>
</dbReference>
<evidence type="ECO:0000256" key="1">
    <source>
        <dbReference type="ARBA" id="ARBA00004156"/>
    </source>
</evidence>
<dbReference type="GO" id="GO:0030659">
    <property type="term" value="C:cytoplasmic vesicle membrane"/>
    <property type="evidence" value="ECO:0007669"/>
    <property type="project" value="UniProtKB-SubCell"/>
</dbReference>
<dbReference type="Proteomes" id="UP000694564">
    <property type="component" value="Chromosome 2"/>
</dbReference>
<dbReference type="InterPro" id="IPR031808">
    <property type="entry name" value="JMY/WHAMM_N"/>
</dbReference>
<feature type="region of interest" description="Disordered" evidence="7">
    <location>
        <begin position="622"/>
        <end position="698"/>
    </location>
</feature>
<dbReference type="GO" id="GO:0071933">
    <property type="term" value="F:Arp2/3 complex binding"/>
    <property type="evidence" value="ECO:0007669"/>
    <property type="project" value="Ensembl"/>
</dbReference>
<dbReference type="OrthoDB" id="6284683at2759"/>
<dbReference type="Gene3D" id="6.10.280.150">
    <property type="match status" value="1"/>
</dbReference>
<dbReference type="PROSITE" id="PS51082">
    <property type="entry name" value="WH2"/>
    <property type="match status" value="1"/>
</dbReference>
<feature type="compositionally biased region" description="Polar residues" evidence="7">
    <location>
        <begin position="565"/>
        <end position="575"/>
    </location>
</feature>
<reference evidence="9" key="1">
    <citation type="submission" date="2025-08" db="UniProtKB">
        <authorList>
            <consortium name="Ensembl"/>
        </authorList>
    </citation>
    <scope>IDENTIFICATION</scope>
</reference>
<dbReference type="GO" id="GO:0048041">
    <property type="term" value="P:focal adhesion assembly"/>
    <property type="evidence" value="ECO:0007669"/>
    <property type="project" value="Ensembl"/>
</dbReference>
<dbReference type="InterPro" id="IPR031738">
    <property type="entry name" value="JMY/WHAMM"/>
</dbReference>
<dbReference type="GO" id="GO:0006888">
    <property type="term" value="P:endoplasmic reticulum to Golgi vesicle-mediated transport"/>
    <property type="evidence" value="ECO:0007669"/>
    <property type="project" value="Ensembl"/>
</dbReference>
<keyword evidence="4" id="KW-0472">Membrane</keyword>
<feature type="domain" description="WH2" evidence="8">
    <location>
        <begin position="731"/>
        <end position="748"/>
    </location>
</feature>
<dbReference type="GO" id="GO:0000139">
    <property type="term" value="C:Golgi membrane"/>
    <property type="evidence" value="ECO:0007669"/>
    <property type="project" value="Ensembl"/>
</dbReference>
<reference evidence="9" key="2">
    <citation type="submission" date="2025-09" db="UniProtKB">
        <authorList>
            <consortium name="Ensembl"/>
        </authorList>
    </citation>
    <scope>IDENTIFICATION</scope>
</reference>
<evidence type="ECO:0000256" key="3">
    <source>
        <dbReference type="ARBA" id="ARBA00023054"/>
    </source>
</evidence>
<dbReference type="GO" id="GO:0003779">
    <property type="term" value="F:actin binding"/>
    <property type="evidence" value="ECO:0007669"/>
    <property type="project" value="UniProtKB-KW"/>
</dbReference>
<dbReference type="GO" id="GO:0031267">
    <property type="term" value="F:small GTPase binding"/>
    <property type="evidence" value="ECO:0007669"/>
    <property type="project" value="Ensembl"/>
</dbReference>
<feature type="region of interest" description="Disordered" evidence="7">
    <location>
        <begin position="747"/>
        <end position="766"/>
    </location>
</feature>
<dbReference type="GeneTree" id="ENSGT00510000046704"/>
<keyword evidence="2" id="KW-0963">Cytoplasm</keyword>
<sequence length="796" mass="89437">MEDEQPDSLEGWVPLREDLFSAPERHQLRFLVAWNDAEGQFAVTCHDRTAQRRRRREGTAPEPPGAAPSWAGLLSAAGFRGAHRQLAALWPPLDSSFPQLPPELDAAGCRAGDRGRGLWALVWPVSVGPGEAALQELCGQLEHYLAEAADGCGGATVRDALFPAEGGAADCESPHELRERALRARRAEAGARLHQILQGHEKANNMVALMKIYQEEDEAYQELVTVATMFFQYLLQPFRDMREVATSCKLGILKSLNEDNLGPKRVVALQKEAKEWTRRAEEAVVSIQDITVNYFKETVKALTGMQKQMEQDGRRFGQAAWATATPRLEKLKLMLARETLQLMRAKELCLNHKRAQIQRKVEDLPEQEKNIDVVDELEIQYYEIQLELYEVKFEILKNEEILLITQLDSIKRLIKEKQDEVVYYDPCESPEELKGMDQIADLQDGGNLEVKELSLQCQKLEAKRGRICARRASLRNRKDHCKENHRLRLQQAEESTRYFHQHHSIQMKRDKIKEEEQKKKEWINRERQKTLQRLRAYKEKYLAPSVQQASCSEPGAPNWPDDLPQQRSPPASQLVSVAPASSGKTQSVPLLPEVSTVKTPEDQDYHGNIPVQIFVPVGDQTHFESSEELSLSPQLPLPPPPPPPPPPLPPPLPALASSQAANHRNLGLRTTVNDDQPHSLVCGSPAERPPSSLESFQCPGSMDEVLASLRHGRSPLQKVEVPSFPAPHASVNENILAAIRQGVKLRKVHPDLSSGPGNKPTSDLERSIKAALQRIKRVSADSEEDSDEQSPSEWDR</sequence>
<feature type="region of interest" description="Disordered" evidence="7">
    <location>
        <begin position="776"/>
        <end position="796"/>
    </location>
</feature>
<keyword evidence="5" id="KW-0009">Actin-binding</keyword>
<comment type="subcellular location">
    <subcellularLocation>
        <location evidence="1">Cytoplasmic vesicle membrane</location>
    </subcellularLocation>
</comment>
<organism evidence="9 10">
    <name type="scientific">Sciurus vulgaris</name>
    <name type="common">Eurasian red squirrel</name>
    <dbReference type="NCBI Taxonomy" id="55149"/>
    <lineage>
        <taxon>Eukaryota</taxon>
        <taxon>Metazoa</taxon>
        <taxon>Chordata</taxon>
        <taxon>Craniata</taxon>
        <taxon>Vertebrata</taxon>
        <taxon>Euteleostomi</taxon>
        <taxon>Mammalia</taxon>
        <taxon>Eutheria</taxon>
        <taxon>Euarchontoglires</taxon>
        <taxon>Glires</taxon>
        <taxon>Rodentia</taxon>
        <taxon>Sciuromorpha</taxon>
        <taxon>Sciuridae</taxon>
        <taxon>Sciurinae</taxon>
        <taxon>Sciurini</taxon>
        <taxon>Sciurus</taxon>
    </lineage>
</organism>
<dbReference type="GO" id="GO:0005829">
    <property type="term" value="C:cytosol"/>
    <property type="evidence" value="ECO:0007669"/>
    <property type="project" value="Ensembl"/>
</dbReference>
<evidence type="ECO:0000256" key="6">
    <source>
        <dbReference type="ARBA" id="ARBA00023329"/>
    </source>
</evidence>
<keyword evidence="6" id="KW-0968">Cytoplasmic vesicle</keyword>
<dbReference type="GO" id="GO:0034314">
    <property type="term" value="P:Arp2/3 complex-mediated actin nucleation"/>
    <property type="evidence" value="ECO:0007669"/>
    <property type="project" value="TreeGrafter"/>
</dbReference>
<dbReference type="GO" id="GO:0097320">
    <property type="term" value="P:plasma membrane tubulation"/>
    <property type="evidence" value="ECO:0007669"/>
    <property type="project" value="Ensembl"/>
</dbReference>
<dbReference type="GO" id="GO:0033116">
    <property type="term" value="C:endoplasmic reticulum-Golgi intermediate compartment membrane"/>
    <property type="evidence" value="ECO:0007669"/>
    <property type="project" value="Ensembl"/>
</dbReference>
<dbReference type="PANTHER" id="PTHR23330:SF6">
    <property type="entry name" value="WASP HOMOLOG-ASSOCIATED PROTEIN WITH ACTIN, MEMBRANES AND MICROTUBULES"/>
    <property type="match status" value="1"/>
</dbReference>
<feature type="compositionally biased region" description="Acidic residues" evidence="7">
    <location>
        <begin position="781"/>
        <end position="790"/>
    </location>
</feature>
<dbReference type="Ensembl" id="ENSSVLT00005013108.1">
    <property type="protein sequence ID" value="ENSSVLP00005011839.1"/>
    <property type="gene ID" value="ENSSVLG00005009413.1"/>
</dbReference>
<dbReference type="Pfam" id="PF15920">
    <property type="entry name" value="WHAMM-JMY_N"/>
    <property type="match status" value="1"/>
</dbReference>
<evidence type="ECO:0000259" key="8">
    <source>
        <dbReference type="PROSITE" id="PS51082"/>
    </source>
</evidence>
<evidence type="ECO:0000256" key="7">
    <source>
        <dbReference type="SAM" id="MobiDB-lite"/>
    </source>
</evidence>
<dbReference type="AlphaFoldDB" id="A0A8D2B5I7"/>
<evidence type="ECO:0000313" key="9">
    <source>
        <dbReference type="Ensembl" id="ENSSVLP00005011839.1"/>
    </source>
</evidence>
<dbReference type="GO" id="GO:0051127">
    <property type="term" value="P:positive regulation of actin nucleation"/>
    <property type="evidence" value="ECO:0007669"/>
    <property type="project" value="Ensembl"/>
</dbReference>
<feature type="region of interest" description="Disordered" evidence="7">
    <location>
        <begin position="545"/>
        <end position="591"/>
    </location>
</feature>
<gene>
    <name evidence="9" type="primary">WHAMM</name>
</gene>